<evidence type="ECO:0000256" key="3">
    <source>
        <dbReference type="SAM" id="SignalP"/>
    </source>
</evidence>
<evidence type="ECO:0000313" key="5">
    <source>
        <dbReference type="EMBL" id="OQN99411.1"/>
    </source>
</evidence>
<keyword evidence="1 3" id="KW-0732">Signal</keyword>
<dbReference type="Gene3D" id="2.40.40.10">
    <property type="entry name" value="RlpA-like domain"/>
    <property type="match status" value="1"/>
</dbReference>
<dbReference type="GO" id="GO:0030248">
    <property type="term" value="F:cellulose binding"/>
    <property type="evidence" value="ECO:0007669"/>
    <property type="project" value="InterPro"/>
</dbReference>
<gene>
    <name evidence="5" type="ORF">B0A48_14388</name>
</gene>
<reference evidence="6" key="1">
    <citation type="submission" date="2017-03" db="EMBL/GenBank/DDBJ databases">
        <title>Genomes of endolithic fungi from Antarctica.</title>
        <authorList>
            <person name="Coleine C."/>
            <person name="Masonjones S."/>
            <person name="Stajich J.E."/>
        </authorList>
    </citation>
    <scope>NUCLEOTIDE SEQUENCE [LARGE SCALE GENOMIC DNA]</scope>
    <source>
        <strain evidence="6">CCFEE 5527</strain>
    </source>
</reference>
<dbReference type="SUPFAM" id="SSF57180">
    <property type="entry name" value="Cellulose-binding domain"/>
    <property type="match status" value="1"/>
</dbReference>
<evidence type="ECO:0000313" key="6">
    <source>
        <dbReference type="Proteomes" id="UP000192596"/>
    </source>
</evidence>
<dbReference type="STRING" id="1507870.A0A1V8SKL2"/>
<comment type="caution">
    <text evidence="5">The sequence shown here is derived from an EMBL/GenBank/DDBJ whole genome shotgun (WGS) entry which is preliminary data.</text>
</comment>
<feature type="domain" description="CBM1" evidence="4">
    <location>
        <begin position="17"/>
        <end position="53"/>
    </location>
</feature>
<dbReference type="AlphaFoldDB" id="A0A1V8SKL2"/>
<keyword evidence="6" id="KW-1185">Reference proteome</keyword>
<evidence type="ECO:0000256" key="2">
    <source>
        <dbReference type="SAM" id="MobiDB-lite"/>
    </source>
</evidence>
<protein>
    <recommendedName>
        <fullName evidence="4">CBM1 domain-containing protein</fullName>
    </recommendedName>
</protein>
<dbReference type="EMBL" id="NAJO01000040">
    <property type="protein sequence ID" value="OQN99411.1"/>
    <property type="molecule type" value="Genomic_DNA"/>
</dbReference>
<dbReference type="InterPro" id="IPR036908">
    <property type="entry name" value="RlpA-like_sf"/>
</dbReference>
<dbReference type="PROSITE" id="PS51164">
    <property type="entry name" value="CBM1_2"/>
    <property type="match status" value="1"/>
</dbReference>
<dbReference type="PROSITE" id="PS00562">
    <property type="entry name" value="CBM1_1"/>
    <property type="match status" value="1"/>
</dbReference>
<dbReference type="Pfam" id="PF22514">
    <property type="entry name" value="EXPB1_D1"/>
    <property type="match status" value="1"/>
</dbReference>
<feature type="region of interest" description="Disordered" evidence="2">
    <location>
        <begin position="63"/>
        <end position="93"/>
    </location>
</feature>
<dbReference type="InterPro" id="IPR000254">
    <property type="entry name" value="CBD"/>
</dbReference>
<feature type="signal peptide" evidence="3">
    <location>
        <begin position="1"/>
        <end position="17"/>
    </location>
</feature>
<dbReference type="SUPFAM" id="SSF50685">
    <property type="entry name" value="Barwin-like endoglucanases"/>
    <property type="match status" value="1"/>
</dbReference>
<dbReference type="GO" id="GO:0005975">
    <property type="term" value="P:carbohydrate metabolic process"/>
    <property type="evidence" value="ECO:0007669"/>
    <property type="project" value="InterPro"/>
</dbReference>
<feature type="chain" id="PRO_5012867712" description="CBM1 domain-containing protein" evidence="3">
    <location>
        <begin position="18"/>
        <end position="245"/>
    </location>
</feature>
<evidence type="ECO:0000259" key="4">
    <source>
        <dbReference type="PROSITE" id="PS51164"/>
    </source>
</evidence>
<dbReference type="Proteomes" id="UP000192596">
    <property type="component" value="Unassembled WGS sequence"/>
</dbReference>
<dbReference type="Pfam" id="PF00734">
    <property type="entry name" value="CBM_1"/>
    <property type="match status" value="1"/>
</dbReference>
<dbReference type="GO" id="GO:0005576">
    <property type="term" value="C:extracellular region"/>
    <property type="evidence" value="ECO:0007669"/>
    <property type="project" value="InterPro"/>
</dbReference>
<dbReference type="InParanoid" id="A0A1V8SKL2"/>
<feature type="compositionally biased region" description="Low complexity" evidence="2">
    <location>
        <begin position="63"/>
        <end position="84"/>
    </location>
</feature>
<evidence type="ECO:0000256" key="1">
    <source>
        <dbReference type="ARBA" id="ARBA00022729"/>
    </source>
</evidence>
<accession>A0A1V8SKL2</accession>
<proteinExistence type="predicted"/>
<name>A0A1V8SKL2_9PEZI</name>
<dbReference type="InterPro" id="IPR035971">
    <property type="entry name" value="CBD_sf"/>
</dbReference>
<organism evidence="5 6">
    <name type="scientific">Cryoendolithus antarcticus</name>
    <dbReference type="NCBI Taxonomy" id="1507870"/>
    <lineage>
        <taxon>Eukaryota</taxon>
        <taxon>Fungi</taxon>
        <taxon>Dikarya</taxon>
        <taxon>Ascomycota</taxon>
        <taxon>Pezizomycotina</taxon>
        <taxon>Dothideomycetes</taxon>
        <taxon>Dothideomycetidae</taxon>
        <taxon>Cladosporiales</taxon>
        <taxon>Cladosporiaceae</taxon>
        <taxon>Cryoendolithus</taxon>
    </lineage>
</organism>
<dbReference type="SMART" id="SM00236">
    <property type="entry name" value="fCBD"/>
    <property type="match status" value="1"/>
</dbReference>
<dbReference type="OrthoDB" id="5823761at2759"/>
<sequence>MFSSLVTLATLATAVLAQQSVYGQCGGQGWTGPTTCVSGSTCKAQNQYYSQCTPGGGAATTTAKTTARTTTTTRAAVPTTTTASGGSGGSGGSGQSLKASFTYYGAGDTFGSGNCQTKTTACGFYNTGYNAAISQNYFGVGPGAGAGPACGTCWKLTIQTDSSGNKVSNAGNSIVVQVTNLCPGQGNPICSQSSKTSTNQYGAVVNFDTCKDSGATAALFGNSGVGLGIGTAIEVSCNGFSGTEV</sequence>